<gene>
    <name evidence="2" type="ORF">GQX73_g4341</name>
</gene>
<dbReference type="InterPro" id="IPR051330">
    <property type="entry name" value="Phosphatase_reg/MetRdx"/>
</dbReference>
<dbReference type="PANTHER" id="PTHR21021">
    <property type="entry name" value="GAF/PUTATIVE CYTOSKELETAL PROTEIN"/>
    <property type="match status" value="1"/>
</dbReference>
<keyword evidence="3" id="KW-1185">Reference proteome</keyword>
<dbReference type="InParanoid" id="A0A7C8MTP8"/>
<dbReference type="Proteomes" id="UP000481858">
    <property type="component" value="Unassembled WGS sequence"/>
</dbReference>
<dbReference type="AlphaFoldDB" id="A0A7C8MTP8"/>
<accession>A0A7C8MTP8</accession>
<comment type="caution">
    <text evidence="2">The sequence shown here is derived from an EMBL/GenBank/DDBJ whole genome shotgun (WGS) entry which is preliminary data.</text>
</comment>
<dbReference type="OrthoDB" id="10253878at2759"/>
<proteinExistence type="inferred from homology"/>
<reference evidence="2 3" key="1">
    <citation type="submission" date="2019-12" db="EMBL/GenBank/DDBJ databases">
        <title>Draft genome sequence of the ascomycete Xylaria multiplex DSM 110363.</title>
        <authorList>
            <person name="Buettner E."/>
            <person name="Kellner H."/>
        </authorList>
    </citation>
    <scope>NUCLEOTIDE SEQUENCE [LARGE SCALE GENOMIC DNA]</scope>
    <source>
        <strain evidence="2 3">DSM 110363</strain>
    </source>
</reference>
<sequence length="301" mass="33779">MAAPPIGQPLTHINPIDSMNEPWVSPEYLAAATKKHTQGSFVIASRKLPISKAGPIEAMEKDIKIPVPEMIFGDNLVSITHAPTGWRIEFNARDALDAVDKTGDNMLRVAYASEWSASREQTSAGIREVVRPFDWSYSTTYKGTIIHGEGAADTDADVRKTREFAPTDEPIPFELLKRRDPIRFFDDVMLYESELDDNGISILSAKLRVHDERMLLLCRLYMRLDNVVCRIRDTRIYVDFASEVVTREYVVKEANFNDVKQALLVSGLRPDGITIALRDANRIADILPTISQTLESVSLIS</sequence>
<evidence type="ECO:0000313" key="3">
    <source>
        <dbReference type="Proteomes" id="UP000481858"/>
    </source>
</evidence>
<protein>
    <recommendedName>
        <fullName evidence="4">TIP41-like protein</fullName>
    </recommendedName>
</protein>
<dbReference type="PANTHER" id="PTHR21021:SF16">
    <property type="entry name" value="TIP41-LIKE PROTEIN"/>
    <property type="match status" value="1"/>
</dbReference>
<dbReference type="EMBL" id="WUBL01000039">
    <property type="protein sequence ID" value="KAF2969231.1"/>
    <property type="molecule type" value="Genomic_DNA"/>
</dbReference>
<organism evidence="2 3">
    <name type="scientific">Xylaria multiplex</name>
    <dbReference type="NCBI Taxonomy" id="323545"/>
    <lineage>
        <taxon>Eukaryota</taxon>
        <taxon>Fungi</taxon>
        <taxon>Dikarya</taxon>
        <taxon>Ascomycota</taxon>
        <taxon>Pezizomycotina</taxon>
        <taxon>Sordariomycetes</taxon>
        <taxon>Xylariomycetidae</taxon>
        <taxon>Xylariales</taxon>
        <taxon>Xylariaceae</taxon>
        <taxon>Xylaria</taxon>
    </lineage>
</organism>
<name>A0A7C8MTP8_9PEZI</name>
<dbReference type="FunCoup" id="A0A7C8MTP8">
    <property type="interactions" value="717"/>
</dbReference>
<comment type="similarity">
    <text evidence="1">Belongs to the TIP41 family.</text>
</comment>
<evidence type="ECO:0008006" key="4">
    <source>
        <dbReference type="Google" id="ProtNLM"/>
    </source>
</evidence>
<evidence type="ECO:0000256" key="1">
    <source>
        <dbReference type="ARBA" id="ARBA00006658"/>
    </source>
</evidence>
<dbReference type="Pfam" id="PF04176">
    <property type="entry name" value="TIP41"/>
    <property type="match status" value="1"/>
</dbReference>
<dbReference type="GO" id="GO:0031929">
    <property type="term" value="P:TOR signaling"/>
    <property type="evidence" value="ECO:0007669"/>
    <property type="project" value="TreeGrafter"/>
</dbReference>
<dbReference type="InterPro" id="IPR007303">
    <property type="entry name" value="TIP41-like"/>
</dbReference>
<dbReference type="GO" id="GO:0005829">
    <property type="term" value="C:cytosol"/>
    <property type="evidence" value="ECO:0007669"/>
    <property type="project" value="TreeGrafter"/>
</dbReference>
<evidence type="ECO:0000313" key="2">
    <source>
        <dbReference type="EMBL" id="KAF2969231.1"/>
    </source>
</evidence>